<keyword evidence="1" id="KW-1133">Transmembrane helix</keyword>
<accession>A0A2J7ZAG0</accession>
<evidence type="ECO:0000313" key="2">
    <source>
        <dbReference type="EMBL" id="PNG97189.1"/>
    </source>
</evidence>
<reference evidence="2 3" key="1">
    <citation type="submission" date="2015-09" db="EMBL/GenBank/DDBJ databases">
        <title>Genome sequence, genome mining and natural product profiling of a biocontrol bacterium Streptomyces malaysiensis F913.</title>
        <authorList>
            <person name="Xu Y."/>
            <person name="Wei J."/>
            <person name="Xie J."/>
            <person name="Li T."/>
            <person name="Zhou Z."/>
        </authorList>
    </citation>
    <scope>NUCLEOTIDE SEQUENCE [LARGE SCALE GENOMIC DNA]</scope>
    <source>
        <strain evidence="2 3">F913</strain>
    </source>
</reference>
<evidence type="ECO:0000313" key="3">
    <source>
        <dbReference type="Proteomes" id="UP000236520"/>
    </source>
</evidence>
<dbReference type="Proteomes" id="UP000236520">
    <property type="component" value="Unassembled WGS sequence"/>
</dbReference>
<sequence length="37" mass="3986">MYIDPAASPAPLAVAGVVVIFVFLVIRGRLKIRLYVG</sequence>
<dbReference type="EMBL" id="LJIW01000001">
    <property type="protein sequence ID" value="PNG97189.1"/>
    <property type="molecule type" value="Genomic_DNA"/>
</dbReference>
<protein>
    <submittedName>
        <fullName evidence="2">Uncharacterized protein</fullName>
    </submittedName>
</protein>
<name>A0A2J7ZAG0_STRMQ</name>
<keyword evidence="1" id="KW-0812">Transmembrane</keyword>
<proteinExistence type="predicted"/>
<evidence type="ECO:0000256" key="1">
    <source>
        <dbReference type="SAM" id="Phobius"/>
    </source>
</evidence>
<dbReference type="AlphaFoldDB" id="A0A2J7ZAG0"/>
<comment type="caution">
    <text evidence="2">The sequence shown here is derived from an EMBL/GenBank/DDBJ whole genome shotgun (WGS) entry which is preliminary data.</text>
</comment>
<keyword evidence="1" id="KW-0472">Membrane</keyword>
<feature type="transmembrane region" description="Helical" evidence="1">
    <location>
        <begin position="6"/>
        <end position="26"/>
    </location>
</feature>
<organism evidence="2 3">
    <name type="scientific">Streptomyces malaysiensis</name>
    <dbReference type="NCBI Taxonomy" id="92644"/>
    <lineage>
        <taxon>Bacteria</taxon>
        <taxon>Bacillati</taxon>
        <taxon>Actinomycetota</taxon>
        <taxon>Actinomycetes</taxon>
        <taxon>Kitasatosporales</taxon>
        <taxon>Streptomycetaceae</taxon>
        <taxon>Streptomyces</taxon>
        <taxon>Streptomyces violaceusniger group</taxon>
    </lineage>
</organism>
<gene>
    <name evidence="2" type="ORF">SMF913_13214</name>
</gene>
<keyword evidence="3" id="KW-1185">Reference proteome</keyword>